<dbReference type="Proteomes" id="UP000034750">
    <property type="component" value="Unassembled WGS sequence"/>
</dbReference>
<dbReference type="PATRIC" id="fig|726.54.peg.1111"/>
<evidence type="ECO:0000313" key="2">
    <source>
        <dbReference type="Proteomes" id="UP000034750"/>
    </source>
</evidence>
<gene>
    <name evidence="1" type="ORF">AAX18_05565</name>
</gene>
<sequence length="279" mass="33182">MKEKEDFFTDIRRTLGKKISSELSRLAYEIEELLSNLTLKEIKDTQAWIDETIDMYYQEELDNAIKNAMEFVEYEEDEDGYYSSYNPYLTMITKDEYGPDINLIMEDFNVETRDSDYDSSTLEWLLEINYRDTGLIDGIKNYQIMAIMALDYIDRFINGDSFFKDNSFNNDKQYQAFWIYIAAKDMKYSLEVETIKLDVQKEIKKKAADARHRENKRMKEMVINKWKSYKNQKLKEGKTPSKNAFAERIFKELQTANKKDSNVKAYSLKTIRTNWLQGI</sequence>
<protein>
    <submittedName>
        <fullName evidence="1">Uncharacterized protein</fullName>
    </submittedName>
</protein>
<dbReference type="RefSeq" id="WP_046953226.1">
    <property type="nucleotide sequence ID" value="NZ_CP031238.1"/>
</dbReference>
<proteinExistence type="predicted"/>
<evidence type="ECO:0000313" key="1">
    <source>
        <dbReference type="EMBL" id="KKZ58556.1"/>
    </source>
</evidence>
<name>A0A0M3G8N8_HAEHA</name>
<reference evidence="1 2" key="1">
    <citation type="submission" date="2015-05" db="EMBL/GenBank/DDBJ databases">
        <title>Comparative analyses of the lipooligosaccharides from nottypeable Haemophilus influenzae and Haemophilus haemolyticus.</title>
        <authorList>
            <person name="Post D.M.B."/>
            <person name="Ketterer M.R."/>
            <person name="Coffin J.E."/>
            <person name="Reinders L.M."/>
            <person name="Munson R.S.Jr."/>
            <person name="Bair T.B."/>
            <person name="Murphy T.F."/>
            <person name="Foster E."/>
            <person name="Gibson B.W."/>
            <person name="Apicella M.A."/>
        </authorList>
    </citation>
    <scope>NUCLEOTIDE SEQUENCE [LARGE SCALE GENOMIC DNA]</scope>
    <source>
        <strain evidence="1 2">11P18</strain>
    </source>
</reference>
<organism evidence="1 2">
    <name type="scientific">Haemophilus haemolyticus</name>
    <dbReference type="NCBI Taxonomy" id="726"/>
    <lineage>
        <taxon>Bacteria</taxon>
        <taxon>Pseudomonadati</taxon>
        <taxon>Pseudomonadota</taxon>
        <taxon>Gammaproteobacteria</taxon>
        <taxon>Pasteurellales</taxon>
        <taxon>Pasteurellaceae</taxon>
        <taxon>Haemophilus</taxon>
    </lineage>
</organism>
<accession>A0A0M3G8N8</accession>
<dbReference type="AlphaFoldDB" id="A0A0M3G8N8"/>
<comment type="caution">
    <text evidence="1">The sequence shown here is derived from an EMBL/GenBank/DDBJ whole genome shotgun (WGS) entry which is preliminary data.</text>
</comment>
<dbReference type="EMBL" id="LCTK01000024">
    <property type="protein sequence ID" value="KKZ58556.1"/>
    <property type="molecule type" value="Genomic_DNA"/>
</dbReference>